<protein>
    <recommendedName>
        <fullName evidence="9">Tho complex subunit 7</fullName>
    </recommendedName>
</protein>
<feature type="coiled-coil region" evidence="5">
    <location>
        <begin position="129"/>
        <end position="199"/>
    </location>
</feature>
<proteinExistence type="inferred from homology"/>
<comment type="caution">
    <text evidence="7">The sequence shown here is derived from an EMBL/GenBank/DDBJ whole genome shotgun (WGS) entry which is preliminary data.</text>
</comment>
<feature type="compositionally biased region" description="Basic and acidic residues" evidence="6">
    <location>
        <begin position="221"/>
        <end position="234"/>
    </location>
</feature>
<keyword evidence="4" id="KW-0539">Nucleus</keyword>
<dbReference type="InterPro" id="IPR008501">
    <property type="entry name" value="THOC7/Mft1"/>
</dbReference>
<gene>
    <name evidence="7" type="ORF">MKZ38_003301</name>
</gene>
<evidence type="ECO:0000256" key="4">
    <source>
        <dbReference type="ARBA" id="ARBA00023242"/>
    </source>
</evidence>
<dbReference type="PANTHER" id="PTHR23405:SF5">
    <property type="entry name" value="THO COMPLEX SUBUNIT 7 HOMOLOG"/>
    <property type="match status" value="1"/>
</dbReference>
<feature type="compositionally biased region" description="Acidic residues" evidence="6">
    <location>
        <begin position="331"/>
        <end position="342"/>
    </location>
</feature>
<dbReference type="GO" id="GO:0006406">
    <property type="term" value="P:mRNA export from nucleus"/>
    <property type="evidence" value="ECO:0007669"/>
    <property type="project" value="TreeGrafter"/>
</dbReference>
<name>A0AAD5WRY7_9PEZI</name>
<evidence type="ECO:0000256" key="6">
    <source>
        <dbReference type="SAM" id="MobiDB-lite"/>
    </source>
</evidence>
<accession>A0AAD5WRY7</accession>
<sequence>MASSAWGFPTEEEEKELHKIRLLNVEEKPFKRITKRVNAIKALVQERVRHPMTPPPDGAADAEAPASATTNGDEKQTPNMEQTAAMKEELTLDFSAFDSSIARIQFLMDANVRERQRYAADKGRIMDEAQSVRDNTAELRVQLEQAKATLAQRRKFDELADKTTSSKMLRPRDEQHVNLKKLEEECEDLESESESYAVTWRERREQFNKIIEEGMQLRRLIRDEKDDFDRREGMEDGEEEGETASQGGQTPRQVGHGNTSPNQDVTGNSQSQSRGGETPRPHSSGGRSNRANTPNPDRQDGLKPLPSRVGEIARSGSRAASREASPNHGEDEGEIEEGEDVEMGGPRITVDSPRAGDKMDTA</sequence>
<dbReference type="Proteomes" id="UP001201980">
    <property type="component" value="Unassembled WGS sequence"/>
</dbReference>
<evidence type="ECO:0000256" key="3">
    <source>
        <dbReference type="ARBA" id="ARBA00023054"/>
    </source>
</evidence>
<keyword evidence="3 5" id="KW-0175">Coiled coil</keyword>
<dbReference type="EMBL" id="JAKWBI020000201">
    <property type="protein sequence ID" value="KAJ2899311.1"/>
    <property type="molecule type" value="Genomic_DNA"/>
</dbReference>
<feature type="compositionally biased region" description="Polar residues" evidence="6">
    <location>
        <begin position="243"/>
        <end position="275"/>
    </location>
</feature>
<evidence type="ECO:0000313" key="7">
    <source>
        <dbReference type="EMBL" id="KAJ2899311.1"/>
    </source>
</evidence>
<feature type="compositionally biased region" description="Low complexity" evidence="6">
    <location>
        <begin position="313"/>
        <end position="324"/>
    </location>
</feature>
<evidence type="ECO:0000313" key="8">
    <source>
        <dbReference type="Proteomes" id="UP001201980"/>
    </source>
</evidence>
<dbReference type="AlphaFoldDB" id="A0AAD5WRY7"/>
<comment type="similarity">
    <text evidence="2">Belongs to the THOC7 family.</text>
</comment>
<evidence type="ECO:0000256" key="5">
    <source>
        <dbReference type="SAM" id="Coils"/>
    </source>
</evidence>
<dbReference type="PANTHER" id="PTHR23405">
    <property type="entry name" value="MAINTENANCE OF KILLER 16 MAK16 PROTEIN-RELATED"/>
    <property type="match status" value="1"/>
</dbReference>
<keyword evidence="8" id="KW-1185">Reference proteome</keyword>
<reference evidence="7" key="1">
    <citation type="submission" date="2022-07" db="EMBL/GenBank/DDBJ databases">
        <title>Draft genome sequence of Zalerion maritima ATCC 34329, a (micro)plastics degrading marine fungus.</title>
        <authorList>
            <person name="Paco A."/>
            <person name="Goncalves M.F.M."/>
            <person name="Rocha-Santos T.A.P."/>
            <person name="Alves A."/>
        </authorList>
    </citation>
    <scope>NUCLEOTIDE SEQUENCE</scope>
    <source>
        <strain evidence="7">ATCC 34329</strain>
    </source>
</reference>
<evidence type="ECO:0008006" key="9">
    <source>
        <dbReference type="Google" id="ProtNLM"/>
    </source>
</evidence>
<evidence type="ECO:0000256" key="2">
    <source>
        <dbReference type="ARBA" id="ARBA00006482"/>
    </source>
</evidence>
<dbReference type="Pfam" id="PF05615">
    <property type="entry name" value="THOC7"/>
    <property type="match status" value="1"/>
</dbReference>
<feature type="region of interest" description="Disordered" evidence="6">
    <location>
        <begin position="221"/>
        <end position="362"/>
    </location>
</feature>
<comment type="subcellular location">
    <subcellularLocation>
        <location evidence="1">Nucleus</location>
    </subcellularLocation>
</comment>
<feature type="compositionally biased region" description="Low complexity" evidence="6">
    <location>
        <begin position="58"/>
        <end position="68"/>
    </location>
</feature>
<feature type="compositionally biased region" description="Polar residues" evidence="6">
    <location>
        <begin position="285"/>
        <end position="296"/>
    </location>
</feature>
<dbReference type="GO" id="GO:0006397">
    <property type="term" value="P:mRNA processing"/>
    <property type="evidence" value="ECO:0007669"/>
    <property type="project" value="InterPro"/>
</dbReference>
<organism evidence="7 8">
    <name type="scientific">Zalerion maritima</name>
    <dbReference type="NCBI Taxonomy" id="339359"/>
    <lineage>
        <taxon>Eukaryota</taxon>
        <taxon>Fungi</taxon>
        <taxon>Dikarya</taxon>
        <taxon>Ascomycota</taxon>
        <taxon>Pezizomycotina</taxon>
        <taxon>Sordariomycetes</taxon>
        <taxon>Lulworthiomycetidae</taxon>
        <taxon>Lulworthiales</taxon>
        <taxon>Lulworthiaceae</taxon>
        <taxon>Zalerion</taxon>
    </lineage>
</organism>
<evidence type="ECO:0000256" key="1">
    <source>
        <dbReference type="ARBA" id="ARBA00004123"/>
    </source>
</evidence>
<feature type="region of interest" description="Disordered" evidence="6">
    <location>
        <begin position="46"/>
        <end position="78"/>
    </location>
</feature>
<dbReference type="GO" id="GO:0000445">
    <property type="term" value="C:THO complex part of transcription export complex"/>
    <property type="evidence" value="ECO:0007669"/>
    <property type="project" value="InterPro"/>
</dbReference>